<evidence type="ECO:0000256" key="4">
    <source>
        <dbReference type="ARBA" id="ARBA00007997"/>
    </source>
</evidence>
<evidence type="ECO:0000256" key="9">
    <source>
        <dbReference type="ARBA" id="ARBA00022723"/>
    </source>
</evidence>
<dbReference type="CDD" id="cd16491">
    <property type="entry name" value="RING-CH-C4HC3_LTN1"/>
    <property type="match status" value="1"/>
</dbReference>
<evidence type="ECO:0000256" key="16">
    <source>
        <dbReference type="RuleBase" id="RU367090"/>
    </source>
</evidence>
<dbReference type="InterPro" id="IPR013083">
    <property type="entry name" value="Znf_RING/FYVE/PHD"/>
</dbReference>
<dbReference type="SUPFAM" id="SSF57850">
    <property type="entry name" value="RING/U-box"/>
    <property type="match status" value="1"/>
</dbReference>
<keyword evidence="20" id="KW-1185">Reference proteome</keyword>
<dbReference type="Pfam" id="PF23280">
    <property type="entry name" value="TPR_26"/>
    <property type="match status" value="1"/>
</dbReference>
<evidence type="ECO:0000313" key="19">
    <source>
        <dbReference type="EMBL" id="KFH45322.1"/>
    </source>
</evidence>
<evidence type="ECO:0000256" key="11">
    <source>
        <dbReference type="ARBA" id="ARBA00022771"/>
    </source>
</evidence>
<dbReference type="EMBL" id="JPKY01000034">
    <property type="protein sequence ID" value="KFH45322.1"/>
    <property type="molecule type" value="Genomic_DNA"/>
</dbReference>
<feature type="region of interest" description="Disordered" evidence="17">
    <location>
        <begin position="1"/>
        <end position="21"/>
    </location>
</feature>
<dbReference type="HOGENOM" id="CLU_000471_0_0_1"/>
<dbReference type="InterPro" id="IPR054476">
    <property type="entry name" value="Ltn1_N"/>
</dbReference>
<dbReference type="UniPathway" id="UPA00143"/>
<dbReference type="SMART" id="SM01197">
    <property type="entry name" value="FANCL_C"/>
    <property type="match status" value="1"/>
</dbReference>
<dbReference type="GO" id="GO:0008270">
    <property type="term" value="F:zinc ion binding"/>
    <property type="evidence" value="ECO:0007669"/>
    <property type="project" value="UniProtKB-KW"/>
</dbReference>
<evidence type="ECO:0000256" key="2">
    <source>
        <dbReference type="ARBA" id="ARBA00004514"/>
    </source>
</evidence>
<keyword evidence="8 16" id="KW-0808">Transferase</keyword>
<evidence type="ECO:0000256" key="6">
    <source>
        <dbReference type="ARBA" id="ARBA00017157"/>
    </source>
</evidence>
<dbReference type="Pfam" id="PF22999">
    <property type="entry name" value="LTN1_E3_ligase_6th"/>
    <property type="match status" value="1"/>
</dbReference>
<dbReference type="GO" id="GO:0043023">
    <property type="term" value="F:ribosomal large subunit binding"/>
    <property type="evidence" value="ECO:0007669"/>
    <property type="project" value="TreeGrafter"/>
</dbReference>
<evidence type="ECO:0000256" key="3">
    <source>
        <dbReference type="ARBA" id="ARBA00004906"/>
    </source>
</evidence>
<dbReference type="FunFam" id="3.30.40.10:FF:000038">
    <property type="entry name" value="E3 ubiquitin-protein ligase listerin"/>
    <property type="match status" value="1"/>
</dbReference>
<dbReference type="Pfam" id="PF22958">
    <property type="entry name" value="Ltn1_1st"/>
    <property type="match status" value="1"/>
</dbReference>
<name>A0A086T7J0_HAPC1</name>
<evidence type="ECO:0000256" key="13">
    <source>
        <dbReference type="ARBA" id="ARBA00022833"/>
    </source>
</evidence>
<dbReference type="SMART" id="SM00184">
    <property type="entry name" value="RING"/>
    <property type="match status" value="1"/>
</dbReference>
<dbReference type="PANTHER" id="PTHR12389">
    <property type="entry name" value="ZINC FINGER PROTEIN 294"/>
    <property type="match status" value="1"/>
</dbReference>
<evidence type="ECO:0000313" key="20">
    <source>
        <dbReference type="Proteomes" id="UP000029964"/>
    </source>
</evidence>
<keyword evidence="9 16" id="KW-0479">Metal-binding</keyword>
<dbReference type="InterPro" id="IPR001841">
    <property type="entry name" value="Znf_RING"/>
</dbReference>
<dbReference type="STRING" id="857340.A0A086T7J0"/>
<keyword evidence="11 15" id="KW-0863">Zinc-finger</keyword>
<comment type="function">
    <text evidence="14">E3 ubiquitin-protein ligase component of the ribosome quality control complex (RQC), a ribosome-associated complex that mediates ubiquitination and extraction of incompletely synthesized nascent chains for proteasomal degradation. Mediates ubiquitination of proteins derived from mRNAs lacking stop codons (non-stop proteins) and other translation arrest products induced by poly-lysine sequences and tandem rare codons. Ubiquitination leads to CDC48 recruitment for extraction and degradation of the incomplete translation product. May indirectly play a role in chromatin function and transcription.</text>
</comment>
<evidence type="ECO:0000256" key="12">
    <source>
        <dbReference type="ARBA" id="ARBA00022786"/>
    </source>
</evidence>
<dbReference type="Gene3D" id="3.30.40.10">
    <property type="entry name" value="Zinc/RING finger domain, C3HC4 (zinc finger)"/>
    <property type="match status" value="1"/>
</dbReference>
<comment type="subcellular location">
    <subcellularLocation>
        <location evidence="2">Cytoplasm</location>
        <location evidence="2">Cytosol</location>
    </subcellularLocation>
</comment>
<dbReference type="Pfam" id="PF23009">
    <property type="entry name" value="UBC_like"/>
    <property type="match status" value="1"/>
</dbReference>
<evidence type="ECO:0000259" key="18">
    <source>
        <dbReference type="PROSITE" id="PS50089"/>
    </source>
</evidence>
<feature type="domain" description="RING-type" evidence="18">
    <location>
        <begin position="1559"/>
        <end position="1605"/>
    </location>
</feature>
<evidence type="ECO:0000256" key="5">
    <source>
        <dbReference type="ARBA" id="ARBA00012483"/>
    </source>
</evidence>
<proteinExistence type="inferred from homology"/>
<keyword evidence="10" id="KW-0677">Repeat</keyword>
<dbReference type="InterPro" id="IPR057030">
    <property type="entry name" value="TPR_Rkr-1"/>
</dbReference>
<protein>
    <recommendedName>
        <fullName evidence="6 16">E3 ubiquitin-protein ligase listerin</fullName>
        <ecNumber evidence="5 16">2.3.2.27</ecNumber>
    </recommendedName>
    <alternativeName>
        <fullName evidence="16">RING-type E3 ubiquitin transferase listerin</fullName>
    </alternativeName>
</protein>
<evidence type="ECO:0000256" key="15">
    <source>
        <dbReference type="PROSITE-ProRule" id="PRU00175"/>
    </source>
</evidence>
<dbReference type="InterPro" id="IPR016024">
    <property type="entry name" value="ARM-type_fold"/>
</dbReference>
<evidence type="ECO:0000256" key="1">
    <source>
        <dbReference type="ARBA" id="ARBA00000900"/>
    </source>
</evidence>
<dbReference type="InterPro" id="IPR054478">
    <property type="entry name" value="LTN1_UBC"/>
</dbReference>
<comment type="similarity">
    <text evidence="4 16">Belongs to the LTN1 family.</text>
</comment>
<comment type="catalytic activity">
    <reaction evidence="1 16">
        <text>S-ubiquitinyl-[E2 ubiquitin-conjugating enzyme]-L-cysteine + [acceptor protein]-L-lysine = [E2 ubiquitin-conjugating enzyme]-L-cysteine + N(6)-ubiquitinyl-[acceptor protein]-L-lysine.</text>
        <dbReference type="EC" id="2.3.2.27"/>
    </reaction>
</comment>
<feature type="compositionally biased region" description="Basic residues" evidence="17">
    <location>
        <begin position="1"/>
        <end position="12"/>
    </location>
</feature>
<evidence type="ECO:0000256" key="10">
    <source>
        <dbReference type="ARBA" id="ARBA00022737"/>
    </source>
</evidence>
<dbReference type="Proteomes" id="UP000029964">
    <property type="component" value="Unassembled WGS sequence"/>
</dbReference>
<comment type="subunit">
    <text evidence="16">Component of the ribosome quality control complex (RQC).</text>
</comment>
<keyword evidence="13 16" id="KW-0862">Zinc</keyword>
<dbReference type="GO" id="GO:1990116">
    <property type="term" value="P:ribosome-associated ubiquitin-dependent protein catabolic process"/>
    <property type="evidence" value="ECO:0007669"/>
    <property type="project" value="UniProtKB-UniRule"/>
</dbReference>
<dbReference type="OrthoDB" id="6108at2759"/>
<accession>A0A086T7J0</accession>
<sequence length="1621" mass="178944">MKQNRGKGKKTPTSRPATGFGSGASGFAGFGGSGGGSALSYLAEPPSFSAVADPNVIVSFKNVLKKDSTTKAKGLEDLVAYAQSHPFEKDGGVDEAVLDVWVQLYPRTSIDNSRRVRELSHNLQFELMKSARKRMERHIPSVVGAWLAGLYDRDRVVARAANDGLASFLNTPDKVLGFWKKCQGQILDYAIDAIQETQDTLSDERSTTEEDAEAKYFRVVTASLALVLGLLQKMGDSDIVKLQSRYDDYFAEETVWKSITFSDSSVRKTVCHLLFVCLDRKLPYAEGTKVKQAIVTGGLRTNQAGSALEYVKALTKLTQSSPGIWVASGEKKSPISRLQAFIAKGSQGSPPKFWESLDQLLSLIPTTNLTAEDASQLLTALKSGVTNREEPRTNTSYAWKCYIDTARRLLGCLSADDQLAFAKKHLFPLFEQFLFSVSERPTSIPLGPNAMAVFVDAYHAIATAATPLTTAFAEEWDRVASVLCANISGSLPEVSKDYQTSQERIAEEGRRWFGLVGHIHEKIAHANANVADYTTEPSTRVLSQSTSLLENRNLKPFGAARILEYALSTSPHLFRGEKWSILSVFLLSAAESDVGRATESASCRHLLSCVRLLGTFSGRDDEYSRLWRAWVGATLGLPPGKTRDSTLASLISHEKGAELCKGYRELQDTIVAQTLATVRGQANAWELLDAAITYQALDDNVNKSLAQNLVASLDKEAQNSGNVLRALEILVKGRPQLFSTNEELHTALVAHLLSLSEISDGSIHAQARAIRALLDSHADGKLPVAGIIQSNLDRAGPQSLDIETVAVQAEAASDVPLEDIFPNTNIWMEQLALFFERPIDPSLSITSNVGGAAALIKTSTNTPAPRVARDRKGRSIPVRMALYLNRILQSQVDFTTLPEAFQAELLYLQAITAQLISDQITTMSDDGPWKSLREDEAISDAEELVSSSRNFFNTRVSAQKPGGNPSMPQMLLDLMMQQSRELTPRDLYSSRAMSELIQSMAEVHGLTADLEDRLLKTEILKTTPETVLIAASIVAGLGETAQGSKAINNFCNRLVSDAAGASLGADKTHMTLVLLSLCGQVYDKGELPVANNRIVFAVRQITSWLDEPEDISPALCTEICRSLAQLLPCMKDVYGSYWEKTLDFCIFLWTKAAAAHDIKESLPFIHASLKLCKVLETLSDPNDDLEDALKAFSEGKSKALVELLRLPRGESSSQPQEIVDGMICREVEKLPMRHMPDLADIFPLIASESRDIQTAAFNLLHKAIPAQQEQKSVDVLLDKTDARLPDELLSLLLDAPTLEQYSDEMLAQFPASIRSYLLAWKLVFDAYSTSSFKVRNDFTEHLKADGCSTPLLEFMFDVLGHSAAHALKLDKANLGPEQIRSYDIKLAEAESEERSMQWLLVHLYYLVLKYTSGLFRSWYMDCRSKQTRIAVESWTTKYFSPRIIDDTLDEVQNWADTQEAPAADEQQLVVKVSRPAREVTAGYEVDESEAAIVIKVPSSYPIDGVTVAGLRRVAVTERKWQSWIMTTQGVITFSNGNIIDGLQVFKRNIIGALKGQGECAICYSIISADKRMPDKRCTTCKNLFHRTCLYKWFQTSNQNTCPLCRNPIDYLGADTQKRRQV</sequence>
<dbReference type="InterPro" id="IPR011016">
    <property type="entry name" value="Znf_RING-CH"/>
</dbReference>
<dbReference type="InterPro" id="IPR039795">
    <property type="entry name" value="LTN1/Rkr1"/>
</dbReference>
<evidence type="ECO:0000256" key="7">
    <source>
        <dbReference type="ARBA" id="ARBA00022490"/>
    </source>
</evidence>
<dbReference type="InterPro" id="IPR039804">
    <property type="entry name" value="RING-CH-C4HC3_LTN1"/>
</dbReference>
<evidence type="ECO:0000256" key="17">
    <source>
        <dbReference type="SAM" id="MobiDB-lite"/>
    </source>
</evidence>
<dbReference type="SMART" id="SM00744">
    <property type="entry name" value="RINGv"/>
    <property type="match status" value="1"/>
</dbReference>
<dbReference type="GO" id="GO:0016567">
    <property type="term" value="P:protein ubiquitination"/>
    <property type="evidence" value="ECO:0007669"/>
    <property type="project" value="UniProtKB-UniPathway"/>
</dbReference>
<evidence type="ECO:0000256" key="14">
    <source>
        <dbReference type="ARBA" id="ARBA00055150"/>
    </source>
</evidence>
<dbReference type="GO" id="GO:0072344">
    <property type="term" value="P:rescue of stalled ribosome"/>
    <property type="evidence" value="ECO:0007669"/>
    <property type="project" value="UniProtKB-UniRule"/>
</dbReference>
<dbReference type="InterPro" id="IPR054477">
    <property type="entry name" value="LTN1_E3_ligase_6th"/>
</dbReference>
<dbReference type="GO" id="GO:0005829">
    <property type="term" value="C:cytosol"/>
    <property type="evidence" value="ECO:0007669"/>
    <property type="project" value="UniProtKB-SubCell"/>
</dbReference>
<reference evidence="20" key="1">
    <citation type="journal article" date="2014" name="Genome Announc.">
        <title>Genome sequence and annotation of Acremonium chrysogenum, producer of the beta-lactam antibiotic cephalosporin C.</title>
        <authorList>
            <person name="Terfehr D."/>
            <person name="Dahlmann T.A."/>
            <person name="Specht T."/>
            <person name="Zadra I."/>
            <person name="Kuernsteiner H."/>
            <person name="Kueck U."/>
        </authorList>
    </citation>
    <scope>NUCLEOTIDE SEQUENCE [LARGE SCALE GENOMIC DNA]</scope>
    <source>
        <strain evidence="20">ATCC 11550 / CBS 779.69 / DSM 880 / IAM 14645 / JCM 23072 / IMI 49137</strain>
    </source>
</reference>
<dbReference type="GO" id="GO:1990112">
    <property type="term" value="C:RQC complex"/>
    <property type="evidence" value="ECO:0007669"/>
    <property type="project" value="UniProtKB-UniRule"/>
</dbReference>
<evidence type="ECO:0000256" key="8">
    <source>
        <dbReference type="ARBA" id="ARBA00022679"/>
    </source>
</evidence>
<dbReference type="PANTHER" id="PTHR12389:SF0">
    <property type="entry name" value="E3 UBIQUITIN-PROTEIN LIGASE LISTERIN"/>
    <property type="match status" value="1"/>
</dbReference>
<keyword evidence="12 16" id="KW-0833">Ubl conjugation pathway</keyword>
<organism evidence="19 20">
    <name type="scientific">Hapsidospora chrysogenum (strain ATCC 11550 / CBS 779.69 / DSM 880 / IAM 14645 / JCM 23072 / IMI 49137)</name>
    <name type="common">Acremonium chrysogenum</name>
    <dbReference type="NCBI Taxonomy" id="857340"/>
    <lineage>
        <taxon>Eukaryota</taxon>
        <taxon>Fungi</taxon>
        <taxon>Dikarya</taxon>
        <taxon>Ascomycota</taxon>
        <taxon>Pezizomycotina</taxon>
        <taxon>Sordariomycetes</taxon>
        <taxon>Hypocreomycetidae</taxon>
        <taxon>Hypocreales</taxon>
        <taxon>Bionectriaceae</taxon>
        <taxon>Hapsidospora</taxon>
    </lineage>
</organism>
<dbReference type="GO" id="GO:0061630">
    <property type="term" value="F:ubiquitin protein ligase activity"/>
    <property type="evidence" value="ECO:0007669"/>
    <property type="project" value="UniProtKB-UniRule"/>
</dbReference>
<keyword evidence="7" id="KW-0963">Cytoplasm</keyword>
<dbReference type="EC" id="2.3.2.27" evidence="5 16"/>
<gene>
    <name evidence="19" type="ORF">ACRE_039050</name>
</gene>
<comment type="pathway">
    <text evidence="3 16">Protein modification; protein ubiquitination.</text>
</comment>
<comment type="function">
    <text evidence="16">E3 ubiquitin-protein ligase. Component of the ribosome quality control complex (RQC), a ribosome-associated complex that mediates ubiquitination and extraction of incompletely synthesized nascent chains for proteasomal degradation.</text>
</comment>
<comment type="caution">
    <text evidence="19">The sequence shown here is derived from an EMBL/GenBank/DDBJ whole genome shotgun (WGS) entry which is preliminary data.</text>
</comment>
<dbReference type="SUPFAM" id="SSF48371">
    <property type="entry name" value="ARM repeat"/>
    <property type="match status" value="1"/>
</dbReference>
<dbReference type="Pfam" id="PF13639">
    <property type="entry name" value="zf-RING_2"/>
    <property type="match status" value="1"/>
</dbReference>
<dbReference type="PROSITE" id="PS50089">
    <property type="entry name" value="ZF_RING_2"/>
    <property type="match status" value="1"/>
</dbReference>